<dbReference type="InterPro" id="IPR006542">
    <property type="entry name" value="DUF1093"/>
</dbReference>
<sequence>MKRNLKILGIILAAVLIGIIILGVAEKNNFLGMKKWGTKEYYVQIKDNGEEYITKNTEGEKSVLYFYKTDAYNKDGKQIKVEFHSDKNLKLDAYLLVLAFSQDKNDYNQILSYEEVHADKVPSKAKEQLDK</sequence>
<accession>A0A9J6P675</accession>
<dbReference type="NCBIfam" id="TIGR01655">
    <property type="entry name" value="yxeA_fam"/>
    <property type="match status" value="1"/>
</dbReference>
<dbReference type="Gene3D" id="2.40.50.480">
    <property type="match status" value="1"/>
</dbReference>
<protein>
    <submittedName>
        <fullName evidence="2">YxeA family protein</fullName>
    </submittedName>
</protein>
<proteinExistence type="predicted"/>
<dbReference type="PANTHER" id="PTHR36433">
    <property type="entry name" value="HYPOTHETICAL CYTOSOLIC PROTEIN"/>
    <property type="match status" value="1"/>
</dbReference>
<comment type="caution">
    <text evidence="2">The sequence shown here is derived from an EMBL/GenBank/DDBJ whole genome shotgun (WGS) entry which is preliminary data.</text>
</comment>
<evidence type="ECO:0000313" key="3">
    <source>
        <dbReference type="Proteomes" id="UP001056429"/>
    </source>
</evidence>
<dbReference type="SUPFAM" id="SSF159121">
    <property type="entry name" value="BC4932-like"/>
    <property type="match status" value="1"/>
</dbReference>
<dbReference type="EMBL" id="JAGSOJ010000005">
    <property type="protein sequence ID" value="MCM1992231.1"/>
    <property type="molecule type" value="Genomic_DNA"/>
</dbReference>
<keyword evidence="1" id="KW-1133">Transmembrane helix</keyword>
<name>A0A9J6P675_9CLOT</name>
<keyword evidence="3" id="KW-1185">Reference proteome</keyword>
<feature type="transmembrane region" description="Helical" evidence="1">
    <location>
        <begin position="6"/>
        <end position="25"/>
    </location>
</feature>
<dbReference type="InterPro" id="IPR036166">
    <property type="entry name" value="YxeA-like_sf"/>
</dbReference>
<dbReference type="RefSeq" id="WP_250861395.1">
    <property type="nucleotide sequence ID" value="NZ_JAGSOJ010000005.1"/>
</dbReference>
<dbReference type="Proteomes" id="UP001056429">
    <property type="component" value="Unassembled WGS sequence"/>
</dbReference>
<gene>
    <name evidence="2" type="ORF">KDK92_21115</name>
</gene>
<keyword evidence="1" id="KW-0472">Membrane</keyword>
<dbReference type="PANTHER" id="PTHR36433:SF2">
    <property type="entry name" value="YXEA FAMILY PROTEIN"/>
    <property type="match status" value="1"/>
</dbReference>
<dbReference type="AlphaFoldDB" id="A0A9J6P675"/>
<evidence type="ECO:0000313" key="2">
    <source>
        <dbReference type="EMBL" id="MCM1992231.1"/>
    </source>
</evidence>
<reference evidence="2" key="1">
    <citation type="journal article" date="2021" name="mSystems">
        <title>Bacteria and Archaea Synergistically Convert Glycine Betaine to Biogenic Methane in the Formosa Cold Seep of the South China Sea.</title>
        <authorList>
            <person name="Li L."/>
            <person name="Zhang W."/>
            <person name="Zhang S."/>
            <person name="Song L."/>
            <person name="Sun Q."/>
            <person name="Zhang H."/>
            <person name="Xiang H."/>
            <person name="Dong X."/>
        </authorList>
    </citation>
    <scope>NUCLEOTIDE SEQUENCE</scope>
    <source>
        <strain evidence="2">ZWT</strain>
    </source>
</reference>
<reference evidence="2" key="2">
    <citation type="submission" date="2021-04" db="EMBL/GenBank/DDBJ databases">
        <authorList>
            <person name="Dong X."/>
        </authorList>
    </citation>
    <scope>NUCLEOTIDE SEQUENCE</scope>
    <source>
        <strain evidence="2">ZWT</strain>
    </source>
</reference>
<keyword evidence="1" id="KW-0812">Transmembrane</keyword>
<dbReference type="Pfam" id="PF06486">
    <property type="entry name" value="DUF1093"/>
    <property type="match status" value="1"/>
</dbReference>
<evidence type="ECO:0000256" key="1">
    <source>
        <dbReference type="SAM" id="Phobius"/>
    </source>
</evidence>
<organism evidence="2 3">
    <name type="scientific">Oceanirhabdus seepicola</name>
    <dbReference type="NCBI Taxonomy" id="2828781"/>
    <lineage>
        <taxon>Bacteria</taxon>
        <taxon>Bacillati</taxon>
        <taxon>Bacillota</taxon>
        <taxon>Clostridia</taxon>
        <taxon>Eubacteriales</taxon>
        <taxon>Clostridiaceae</taxon>
        <taxon>Oceanirhabdus</taxon>
    </lineage>
</organism>